<feature type="zinc finger region" description="C3H1-type" evidence="1">
    <location>
        <begin position="481"/>
        <end position="509"/>
    </location>
</feature>
<dbReference type="PANTHER" id="PTHR37543:SF1">
    <property type="entry name" value="CCCH ZINC FINGER DNA BINDING PROTEIN (AFU_ORTHOLOGUE AFUA_5G12760)"/>
    <property type="match status" value="1"/>
</dbReference>
<feature type="region of interest" description="Disordered" evidence="3">
    <location>
        <begin position="588"/>
        <end position="632"/>
    </location>
</feature>
<evidence type="ECO:0000259" key="4">
    <source>
        <dbReference type="PROSITE" id="PS50103"/>
    </source>
</evidence>
<dbReference type="PANTHER" id="PTHR37543">
    <property type="entry name" value="CCCH ZINC FINGER DNA BINDING PROTEIN (AFU_ORTHOLOGUE AFUA_5G12760)"/>
    <property type="match status" value="1"/>
</dbReference>
<protein>
    <recommendedName>
        <fullName evidence="4">C3H1-type domain-containing protein</fullName>
    </recommendedName>
</protein>
<dbReference type="EMBL" id="QZAN01000095">
    <property type="protein sequence ID" value="THW58449.1"/>
    <property type="molecule type" value="Genomic_DNA"/>
</dbReference>
<organism evidence="5 6">
    <name type="scientific">Aureobasidium pullulans</name>
    <name type="common">Black yeast</name>
    <name type="synonym">Pullularia pullulans</name>
    <dbReference type="NCBI Taxonomy" id="5580"/>
    <lineage>
        <taxon>Eukaryota</taxon>
        <taxon>Fungi</taxon>
        <taxon>Dikarya</taxon>
        <taxon>Ascomycota</taxon>
        <taxon>Pezizomycotina</taxon>
        <taxon>Dothideomycetes</taxon>
        <taxon>Dothideomycetidae</taxon>
        <taxon>Dothideales</taxon>
        <taxon>Saccotheciaceae</taxon>
        <taxon>Aureobasidium</taxon>
    </lineage>
</organism>
<gene>
    <name evidence="5" type="ORF">D6D20_07223</name>
</gene>
<dbReference type="InterPro" id="IPR057654">
    <property type="entry name" value="Znf-CCCH_tandem"/>
</dbReference>
<feature type="domain" description="C3H1-type" evidence="4">
    <location>
        <begin position="481"/>
        <end position="509"/>
    </location>
</feature>
<feature type="region of interest" description="Disordered" evidence="3">
    <location>
        <begin position="306"/>
        <end position="338"/>
    </location>
</feature>
<dbReference type="SMART" id="SM00356">
    <property type="entry name" value="ZnF_C3H1"/>
    <property type="match status" value="2"/>
</dbReference>
<feature type="domain" description="C3H1-type" evidence="4">
    <location>
        <begin position="337"/>
        <end position="364"/>
    </location>
</feature>
<dbReference type="Pfam" id="PF25543">
    <property type="entry name" value="zf-CCCH_tandem"/>
    <property type="match status" value="1"/>
</dbReference>
<reference evidence="5 6" key="1">
    <citation type="submission" date="2018-10" db="EMBL/GenBank/DDBJ databases">
        <title>Fifty Aureobasidium pullulans genomes reveal a recombining polyextremotolerant generalist.</title>
        <authorList>
            <person name="Gostincar C."/>
            <person name="Turk M."/>
            <person name="Zajc J."/>
            <person name="Gunde-Cimerman N."/>
        </authorList>
    </citation>
    <scope>NUCLEOTIDE SEQUENCE [LARGE SCALE GENOMIC DNA]</scope>
    <source>
        <strain evidence="5 6">EXF-10751</strain>
    </source>
</reference>
<dbReference type="InterPro" id="IPR057683">
    <property type="entry name" value="DUF7923"/>
</dbReference>
<feature type="compositionally biased region" description="Low complexity" evidence="3">
    <location>
        <begin position="319"/>
        <end position="329"/>
    </location>
</feature>
<dbReference type="GO" id="GO:0008270">
    <property type="term" value="F:zinc ion binding"/>
    <property type="evidence" value="ECO:0007669"/>
    <property type="project" value="UniProtKB-KW"/>
</dbReference>
<name>A0A4S8YTV7_AURPU</name>
<feature type="compositionally biased region" description="Polar residues" evidence="3">
    <location>
        <begin position="604"/>
        <end position="617"/>
    </location>
</feature>
<dbReference type="Proteomes" id="UP000310421">
    <property type="component" value="Unassembled WGS sequence"/>
</dbReference>
<keyword evidence="2" id="KW-0175">Coiled coil</keyword>
<dbReference type="Gene3D" id="4.10.1000.10">
    <property type="entry name" value="Zinc finger, CCCH-type"/>
    <property type="match status" value="1"/>
</dbReference>
<evidence type="ECO:0000256" key="3">
    <source>
        <dbReference type="SAM" id="MobiDB-lite"/>
    </source>
</evidence>
<evidence type="ECO:0000256" key="2">
    <source>
        <dbReference type="SAM" id="Coils"/>
    </source>
</evidence>
<dbReference type="InterPro" id="IPR000571">
    <property type="entry name" value="Znf_CCCH"/>
</dbReference>
<keyword evidence="1" id="KW-0479">Metal-binding</keyword>
<dbReference type="AlphaFoldDB" id="A0A4S8YTV7"/>
<accession>A0A4S8YTV7</accession>
<feature type="zinc finger region" description="C3H1-type" evidence="1">
    <location>
        <begin position="337"/>
        <end position="364"/>
    </location>
</feature>
<evidence type="ECO:0000313" key="6">
    <source>
        <dbReference type="Proteomes" id="UP000310421"/>
    </source>
</evidence>
<dbReference type="Pfam" id="PF00642">
    <property type="entry name" value="zf-CCCH"/>
    <property type="match status" value="1"/>
</dbReference>
<dbReference type="Pfam" id="PF25542">
    <property type="entry name" value="zf-CCCH_12"/>
    <property type="match status" value="1"/>
</dbReference>
<evidence type="ECO:0000313" key="5">
    <source>
        <dbReference type="EMBL" id="THW58449.1"/>
    </source>
</evidence>
<dbReference type="PROSITE" id="PS50103">
    <property type="entry name" value="ZF_C3H1"/>
    <property type="match status" value="2"/>
</dbReference>
<keyword evidence="1" id="KW-0863">Zinc-finger</keyword>
<evidence type="ECO:0000256" key="1">
    <source>
        <dbReference type="PROSITE-ProRule" id="PRU00723"/>
    </source>
</evidence>
<sequence length="632" mass="69904">MHVYLLVQESRQQSKLVARKPIELCRVFGSPLEHLTTRYSTFIAPSSRASKSASTTMLAETELNKLEGQLANFNISTKARQDALEELTLSYGQLLEDYRTLRSDYEEEKESREKYKKLARGQERNPFVLVLVDADGYVFEDSLIKGGAEGGVRAANLLHDTIRDRLSRYGREYENCKVMVRAYTNLAGLSKTLARAGLAGNEARSLSPFCSNFTRAHDLFDFVDAGDKKENADNKIREMFRLFIENNQCKHIFFAGCHDTGYLNLLTPYIGKNDKITLVHGSSFSPEFNRLGLNIDSLNGLFHNNPLDGLEARRPNKPSPASSQSMAMSNGHSGSAPPSTPICTHYLRGTCKFGNGCKKSHSTGGDSWRPNEHTSGREFAHRNSIQSSFFPPPASYNTPVPSSTGVDSPLSGMPLTSPGYGSSAFPPASPSMSHVQPSVALPRQSPENANLVPVNKDGHRLDFYLQTPTSEDWKAYNARVTQQKLCNEHQLKGYCKKGQESCGFDHSPISDGIKLVLKHMVHDYPCSRKGDCRFKNCNMGHICFREKCGGSSGKGACRLNRFMHGIDPVVAQWVPAVQDMEVYNPDSFGITSGENNVGEENDITSHATSDPPQSENGVNLPFDPEPHSSDLD</sequence>
<keyword evidence="1" id="KW-0862">Zinc</keyword>
<dbReference type="Pfam" id="PF25540">
    <property type="entry name" value="DUF7923"/>
    <property type="match status" value="1"/>
</dbReference>
<proteinExistence type="predicted"/>
<feature type="coiled-coil region" evidence="2">
    <location>
        <begin position="98"/>
        <end position="125"/>
    </location>
</feature>
<comment type="caution">
    <text evidence="5">The sequence shown here is derived from an EMBL/GenBank/DDBJ whole genome shotgun (WGS) entry which is preliminary data.</text>
</comment>